<comment type="caution">
    <text evidence="2">The sequence shown here is derived from an EMBL/GenBank/DDBJ whole genome shotgun (WGS) entry which is preliminary data.</text>
</comment>
<dbReference type="EMBL" id="VIEB01000420">
    <property type="protein sequence ID" value="TQD91426.1"/>
    <property type="molecule type" value="Genomic_DNA"/>
</dbReference>
<dbReference type="AlphaFoldDB" id="A0A540LYE5"/>
<name>A0A540LYE5_MALBA</name>
<dbReference type="Proteomes" id="UP000315295">
    <property type="component" value="Unassembled WGS sequence"/>
</dbReference>
<evidence type="ECO:0000256" key="1">
    <source>
        <dbReference type="SAM" id="Phobius"/>
    </source>
</evidence>
<evidence type="ECO:0000313" key="3">
    <source>
        <dbReference type="Proteomes" id="UP000315295"/>
    </source>
</evidence>
<keyword evidence="1" id="KW-0472">Membrane</keyword>
<accession>A0A540LYE5</accession>
<keyword evidence="1" id="KW-1133">Transmembrane helix</keyword>
<proteinExistence type="predicted"/>
<organism evidence="2 3">
    <name type="scientific">Malus baccata</name>
    <name type="common">Siberian crab apple</name>
    <name type="synonym">Pyrus baccata</name>
    <dbReference type="NCBI Taxonomy" id="106549"/>
    <lineage>
        <taxon>Eukaryota</taxon>
        <taxon>Viridiplantae</taxon>
        <taxon>Streptophyta</taxon>
        <taxon>Embryophyta</taxon>
        <taxon>Tracheophyta</taxon>
        <taxon>Spermatophyta</taxon>
        <taxon>Magnoliopsida</taxon>
        <taxon>eudicotyledons</taxon>
        <taxon>Gunneridae</taxon>
        <taxon>Pentapetalae</taxon>
        <taxon>rosids</taxon>
        <taxon>fabids</taxon>
        <taxon>Rosales</taxon>
        <taxon>Rosaceae</taxon>
        <taxon>Amygdaloideae</taxon>
        <taxon>Maleae</taxon>
        <taxon>Malus</taxon>
    </lineage>
</organism>
<reference evidence="2 3" key="1">
    <citation type="journal article" date="2019" name="G3 (Bethesda)">
        <title>Sequencing of a Wild Apple (Malus baccata) Genome Unravels the Differences Between Cultivated and Wild Apple Species Regarding Disease Resistance and Cold Tolerance.</title>
        <authorList>
            <person name="Chen X."/>
        </authorList>
    </citation>
    <scope>NUCLEOTIDE SEQUENCE [LARGE SCALE GENOMIC DNA]</scope>
    <source>
        <strain evidence="3">cv. Shandingzi</strain>
        <tissue evidence="2">Leaves</tissue>
    </source>
</reference>
<protein>
    <submittedName>
        <fullName evidence="2">Uncharacterized protein</fullName>
    </submittedName>
</protein>
<sequence length="141" mass="15660">MALLFTVLMSGNHLRCGRIRIQQPHLGSPVPSATLVGFQIFYPKTKQLAVPDLERPNVRSPAPAPTIAIVTKMTPSLSQNERKQTVMSWSWSWSLVCGLMLFGLGLISIFTGHVASDLEWYSQRLVINTKRNGNGREAIDV</sequence>
<dbReference type="STRING" id="106549.A0A540LYE5"/>
<feature type="transmembrane region" description="Helical" evidence="1">
    <location>
        <begin position="91"/>
        <end position="115"/>
    </location>
</feature>
<gene>
    <name evidence="2" type="ORF">C1H46_022994</name>
</gene>
<evidence type="ECO:0000313" key="2">
    <source>
        <dbReference type="EMBL" id="TQD91426.1"/>
    </source>
</evidence>
<keyword evidence="1" id="KW-0812">Transmembrane</keyword>
<keyword evidence="3" id="KW-1185">Reference proteome</keyword>